<feature type="domain" description="DUF222" evidence="1">
    <location>
        <begin position="106"/>
        <end position="367"/>
    </location>
</feature>
<dbReference type="EMBL" id="JACIFP010000001">
    <property type="protein sequence ID" value="MBB4136226.1"/>
    <property type="molecule type" value="Genomic_DNA"/>
</dbReference>
<dbReference type="Proteomes" id="UP000551501">
    <property type="component" value="Unassembled WGS sequence"/>
</dbReference>
<dbReference type="RefSeq" id="WP_183371189.1">
    <property type="nucleotide sequence ID" value="NZ_BAABHL010000013.1"/>
</dbReference>
<reference evidence="2 3" key="1">
    <citation type="submission" date="2020-08" db="EMBL/GenBank/DDBJ databases">
        <title>Sequencing the genomes of 1000 actinobacteria strains.</title>
        <authorList>
            <person name="Klenk H.-P."/>
        </authorList>
    </citation>
    <scope>NUCLEOTIDE SEQUENCE [LARGE SCALE GENOMIC DNA]</scope>
    <source>
        <strain evidence="2 3">DSM 45298</strain>
    </source>
</reference>
<dbReference type="AlphaFoldDB" id="A0A840F2Q3"/>
<name>A0A840F2Q3_9ACTN</name>
<dbReference type="Pfam" id="PF02720">
    <property type="entry name" value="DUF222"/>
    <property type="match status" value="1"/>
</dbReference>
<protein>
    <recommendedName>
        <fullName evidence="1">DUF222 domain-containing protein</fullName>
    </recommendedName>
</protein>
<sequence>MHTTLGDQKASTIAVEDGAIIVRIAVPETAQGADVDQAALLQFAARSDSFQGFILWQRYVAVYRVWEGKVAAAVDAASEVGVDSFSRVYDPLCQTAASYAVLTGSRQFTAERFVDRAISMMERVPELGKLMRDGVLTPGWFHAALAQTEGVLDEDVLAVIDHEAAARLREMGALSASRVEMTVNGVVAEYDADAALAAREAAKVGKKVVTAPVDTELSELSVTAAAEDVELAKKSLDTVVEGVCEGDPRSKQVRRSDAAIARLRGVPFTCRCGEDDCPARLSEEEIAGRASKIVLHVIARRESLEGDSETPAFLDGFGPISAEHAREVAQRGDTTARTLDVGELMNGTAQAADGYRPTAACDTAVRALHGECSVIGCVEAAWNCDLDHVQEYDHADPAAGGPTCPCNLVPRCRFHHGLKTHVRGWVDDLIVDATGVVWTEITTPEGITVRARALNSWLVPELGLLPCSHPGRVVDVDAVDVGSGPVRPLTRTRAKHRYRMRIRAANRRARAGVPMPNAEFADWGEPPF</sequence>
<comment type="caution">
    <text evidence="2">The sequence shown here is derived from an EMBL/GenBank/DDBJ whole genome shotgun (WGS) entry which is preliminary data.</text>
</comment>
<dbReference type="InterPro" id="IPR003870">
    <property type="entry name" value="DUF222"/>
</dbReference>
<accession>A0A840F2Q3</accession>
<evidence type="ECO:0000313" key="2">
    <source>
        <dbReference type="EMBL" id="MBB4136226.1"/>
    </source>
</evidence>
<proteinExistence type="predicted"/>
<gene>
    <name evidence="2" type="ORF">BKA16_002778</name>
</gene>
<keyword evidence="3" id="KW-1185">Reference proteome</keyword>
<organism evidence="2 3">
    <name type="scientific">Gordonia humi</name>
    <dbReference type="NCBI Taxonomy" id="686429"/>
    <lineage>
        <taxon>Bacteria</taxon>
        <taxon>Bacillati</taxon>
        <taxon>Actinomycetota</taxon>
        <taxon>Actinomycetes</taxon>
        <taxon>Mycobacteriales</taxon>
        <taxon>Gordoniaceae</taxon>
        <taxon>Gordonia</taxon>
    </lineage>
</organism>
<evidence type="ECO:0000259" key="1">
    <source>
        <dbReference type="Pfam" id="PF02720"/>
    </source>
</evidence>
<evidence type="ECO:0000313" key="3">
    <source>
        <dbReference type="Proteomes" id="UP000551501"/>
    </source>
</evidence>